<reference evidence="4" key="1">
    <citation type="submission" date="2015-08" db="EMBL/GenBank/DDBJ databases">
        <title>Fjat-14210 dsm16467.</title>
        <authorList>
            <person name="Liu B."/>
            <person name="Wang J."/>
            <person name="Zhu Y."/>
            <person name="Liu G."/>
            <person name="Chen Q."/>
            <person name="Chen Z."/>
            <person name="Lan J."/>
            <person name="Che J."/>
            <person name="Ge C."/>
            <person name="Shi H."/>
            <person name="Pan Z."/>
            <person name="Liu X."/>
        </authorList>
    </citation>
    <scope>NUCLEOTIDE SEQUENCE [LARGE SCALE GENOMIC DNA]</scope>
    <source>
        <strain evidence="4">DSM 16467</strain>
    </source>
</reference>
<gene>
    <name evidence="3" type="ORF">AMD01_02515</name>
</gene>
<dbReference type="InterPro" id="IPR041401">
    <property type="entry name" value="TseB-like_dom"/>
</dbReference>
<dbReference type="RefSeq" id="WP_053399804.1">
    <property type="nucleotide sequence ID" value="NZ_CP061868.1"/>
</dbReference>
<keyword evidence="4" id="KW-1185">Reference proteome</keyword>
<dbReference type="InterPro" id="IPR025711">
    <property type="entry name" value="PepSY"/>
</dbReference>
<evidence type="ECO:0000313" key="4">
    <source>
        <dbReference type="Proteomes" id="UP000037558"/>
    </source>
</evidence>
<dbReference type="AlphaFoldDB" id="A0A0M0LHV3"/>
<dbReference type="Gene3D" id="3.10.450.40">
    <property type="match status" value="2"/>
</dbReference>
<proteinExistence type="predicted"/>
<dbReference type="Proteomes" id="UP000037558">
    <property type="component" value="Unassembled WGS sequence"/>
</dbReference>
<dbReference type="OrthoDB" id="2381181at2"/>
<name>A0A0M0LHV3_9BACI</name>
<evidence type="ECO:0000313" key="3">
    <source>
        <dbReference type="EMBL" id="KOO50639.1"/>
    </source>
</evidence>
<dbReference type="STRING" id="284581.AMD01_02515"/>
<organism evidence="3 4">
    <name type="scientific">Priestia koreensis</name>
    <dbReference type="NCBI Taxonomy" id="284581"/>
    <lineage>
        <taxon>Bacteria</taxon>
        <taxon>Bacillati</taxon>
        <taxon>Bacillota</taxon>
        <taxon>Bacilli</taxon>
        <taxon>Bacillales</taxon>
        <taxon>Bacillaceae</taxon>
        <taxon>Priestia</taxon>
    </lineage>
</organism>
<dbReference type="Pfam" id="PF03413">
    <property type="entry name" value="PepSY"/>
    <property type="match status" value="1"/>
</dbReference>
<dbReference type="Pfam" id="PF17881">
    <property type="entry name" value="TseB"/>
    <property type="match status" value="1"/>
</dbReference>
<evidence type="ECO:0000259" key="2">
    <source>
        <dbReference type="Pfam" id="PF17881"/>
    </source>
</evidence>
<accession>A0A0M0LHV3</accession>
<dbReference type="EMBL" id="LILC01000002">
    <property type="protein sequence ID" value="KOO50639.1"/>
    <property type="molecule type" value="Genomic_DNA"/>
</dbReference>
<feature type="domain" description="Cell wall elongation regulator TseB-like" evidence="2">
    <location>
        <begin position="41"/>
        <end position="81"/>
    </location>
</feature>
<dbReference type="SUPFAM" id="SSF54403">
    <property type="entry name" value="Cystatin/monellin"/>
    <property type="match status" value="2"/>
</dbReference>
<dbReference type="PATRIC" id="fig|284581.3.peg.771"/>
<comment type="caution">
    <text evidence="3">The sequence shown here is derived from an EMBL/GenBank/DDBJ whole genome shotgun (WGS) entry which is preliminary data.</text>
</comment>
<protein>
    <submittedName>
        <fullName evidence="3">Uncharacterized protein</fullName>
    </submittedName>
</protein>
<feature type="domain" description="PepSY" evidence="1">
    <location>
        <begin position="98"/>
        <end position="161"/>
    </location>
</feature>
<sequence length="168" mass="19847">MKKWIISVVALLLIFLIWQSVSVYNHTFKTQEKVESKMEKTVKEKANLKSVSSITTYYGDETYYVGRGKTKKNEKVIVWMPKNQKKHDMIVKKVSQGITKKEVKEKVQADKNPEEIKSIRLGVTKDDQTNKEYPAWEVTYVDSENRFTYYYVAFETGKFTKLYRLYQS</sequence>
<dbReference type="InterPro" id="IPR046350">
    <property type="entry name" value="Cystatin_sf"/>
</dbReference>
<evidence type="ECO:0000259" key="1">
    <source>
        <dbReference type="Pfam" id="PF03413"/>
    </source>
</evidence>